<keyword evidence="2" id="KW-0472">Membrane</keyword>
<keyword evidence="2" id="KW-0812">Transmembrane</keyword>
<sequence length="328" mass="33683">MVQRSRSVLAMYAVAGGLMLVGVGVAAATMLDETPQARAGTPVAPLPPAPPPVPVSVVAPIPPKELNPAPQGRPFIGPIAVTTAPPRPVPAVNAAPPAPPVKAVPAPAVKPAPVAVLAAAKPAPVVTKPAPAVKAQSVKAQPVKALAAGPSATSSATVKVSGGGTGTVTVNGVSMTIGSGKPITLPACNPKRDQRINLPLCDNVPPLKPLPVKPIKPVKPVQPIKPAKPAKPTCKAYLPVCGYEKPVPLPIPTVDPEKKIREIADRVVKHVTELVKKNPELTKKVEQRLEKALDKVVSDVKPSNKKQAKKSGKHKSCDLPHPGTGMPI</sequence>
<keyword evidence="4" id="KW-1185">Reference proteome</keyword>
<dbReference type="PRINTS" id="PR01217">
    <property type="entry name" value="PRICHEXTENSN"/>
</dbReference>
<dbReference type="AlphaFoldDB" id="A0A4Q7L891"/>
<proteinExistence type="predicted"/>
<feature type="region of interest" description="Disordered" evidence="1">
    <location>
        <begin position="297"/>
        <end position="328"/>
    </location>
</feature>
<keyword evidence="2" id="KW-1133">Transmembrane helix</keyword>
<evidence type="ECO:0000313" key="3">
    <source>
        <dbReference type="EMBL" id="RZS44871.1"/>
    </source>
</evidence>
<organism evidence="3 4">
    <name type="scientific">Herbihabitans rhizosphaerae</name>
    <dbReference type="NCBI Taxonomy" id="1872711"/>
    <lineage>
        <taxon>Bacteria</taxon>
        <taxon>Bacillati</taxon>
        <taxon>Actinomycetota</taxon>
        <taxon>Actinomycetes</taxon>
        <taxon>Pseudonocardiales</taxon>
        <taxon>Pseudonocardiaceae</taxon>
        <taxon>Herbihabitans</taxon>
    </lineage>
</organism>
<comment type="caution">
    <text evidence="3">The sequence shown here is derived from an EMBL/GenBank/DDBJ whole genome shotgun (WGS) entry which is preliminary data.</text>
</comment>
<gene>
    <name evidence="3" type="ORF">EV193_101751</name>
</gene>
<dbReference type="Proteomes" id="UP000294257">
    <property type="component" value="Unassembled WGS sequence"/>
</dbReference>
<evidence type="ECO:0000256" key="2">
    <source>
        <dbReference type="SAM" id="Phobius"/>
    </source>
</evidence>
<feature type="transmembrane region" description="Helical" evidence="2">
    <location>
        <begin position="9"/>
        <end position="31"/>
    </location>
</feature>
<reference evidence="3 4" key="1">
    <citation type="submission" date="2019-02" db="EMBL/GenBank/DDBJ databases">
        <title>Genomic Encyclopedia of Type Strains, Phase IV (KMG-IV): sequencing the most valuable type-strain genomes for metagenomic binning, comparative biology and taxonomic classification.</title>
        <authorList>
            <person name="Goeker M."/>
        </authorList>
    </citation>
    <scope>NUCLEOTIDE SEQUENCE [LARGE SCALE GENOMIC DNA]</scope>
    <source>
        <strain evidence="3 4">DSM 101727</strain>
    </source>
</reference>
<evidence type="ECO:0000256" key="1">
    <source>
        <dbReference type="SAM" id="MobiDB-lite"/>
    </source>
</evidence>
<evidence type="ECO:0000313" key="4">
    <source>
        <dbReference type="Proteomes" id="UP000294257"/>
    </source>
</evidence>
<dbReference type="EMBL" id="SGWQ01000001">
    <property type="protein sequence ID" value="RZS44871.1"/>
    <property type="molecule type" value="Genomic_DNA"/>
</dbReference>
<name>A0A4Q7L891_9PSEU</name>
<accession>A0A4Q7L891</accession>
<feature type="compositionally biased region" description="Basic residues" evidence="1">
    <location>
        <begin position="303"/>
        <end position="314"/>
    </location>
</feature>
<protein>
    <submittedName>
        <fullName evidence="3">Uncharacterized protein</fullName>
    </submittedName>
</protein>